<reference evidence="7" key="1">
    <citation type="submission" date="2022-05" db="EMBL/GenBank/DDBJ databases">
        <title>The Musa troglodytarum L. genome provides insights into the mechanism of non-climacteric behaviour and enrichment of carotenoids.</title>
        <authorList>
            <person name="Wang J."/>
        </authorList>
    </citation>
    <scope>NUCLEOTIDE SEQUENCE</scope>
    <source>
        <tissue evidence="7">Leaf</tissue>
    </source>
</reference>
<sequence length="873" mass="98132">MGSPVPLDSDIDSELLSALDTLGVDKNMEDMEHDLVLEVPDSPDKPATRCTVNDCSRTSGTLVDLDKELVASSDQKVAPAAKIDAHHCWRSNVYEVARCSTARDNNSHLRLRGSLANTHYRNHFLPNKGKVLDSDQEKIVKSTGLYQQISSHVSYPAQCMDLRRNNEQEVSSQGKNINNCVYTGLLGEKLSQQNSYFGRLETGSRFPLEPGDDAGNVERDKGKGKRIDSSSDPQVTSEELPRQLLPSRFRRNMTQKRLVRNGVISPNNIAKSKISSKVDGLNIMKSFAGETCSLLTDVSHQDYKKKSVTQSSSRPDDRPTKVVKGRIKDKKLVHNGCIASNNVKHGKSVMEDDSVGNVLSGGNSAVQVEIVSPNPKEVWPDQKKGKEILNASKAQNVRRIEVEPQFDRECLKSRQEVTSVTVSNDDTLEFAKAGQRALKDHKGKAPVDLSCQSASVSNSEETIGQLLDQKHENEIVMVEADHVNLLHDNPEIIFSHQESNSSMVYVTSESESENGRCHRRQKQKPKRKCNAVRSHFGESSSFPLEGFEKSYIQSYTEASNPKSIRCHNAEWHGEILGRRLEVDKISSPRNFQENGCGHYNAIQSQVESDEILARQLQEQFYHELPGSEGTEESDASIAWSLQQEEDDRYVASSRRNLSHPISYFRAKKLAELRLAIDIVHMVWRDASMAHLFVHGPRPSFRSYSQQLTNRARVSVSGRVTQFRRNFNSPDMDLEMSIIAELRRNFNNGEMDLETRLNFLEALETAFENEQETEILDDTLLVQRDITEDDYEMLLGLDEDNHQHSGASESQINILPESVIQSNGNVEACVICLEPPTVGDVIRHLPCLHKFHKECIDTWLRRKTLCPVCKSGIS</sequence>
<feature type="compositionally biased region" description="Basic and acidic residues" evidence="5">
    <location>
        <begin position="216"/>
        <end position="229"/>
    </location>
</feature>
<evidence type="ECO:0000259" key="6">
    <source>
        <dbReference type="PROSITE" id="PS50089"/>
    </source>
</evidence>
<evidence type="ECO:0000256" key="5">
    <source>
        <dbReference type="SAM" id="MobiDB-lite"/>
    </source>
</evidence>
<feature type="domain" description="RING-type" evidence="6">
    <location>
        <begin position="828"/>
        <end position="869"/>
    </location>
</feature>
<evidence type="ECO:0000256" key="1">
    <source>
        <dbReference type="ARBA" id="ARBA00022723"/>
    </source>
</evidence>
<keyword evidence="2 4" id="KW-0863">Zinc-finger</keyword>
<evidence type="ECO:0000256" key="2">
    <source>
        <dbReference type="ARBA" id="ARBA00022771"/>
    </source>
</evidence>
<evidence type="ECO:0000313" key="8">
    <source>
        <dbReference type="Proteomes" id="UP001055439"/>
    </source>
</evidence>
<dbReference type="SMART" id="SM00184">
    <property type="entry name" value="RING"/>
    <property type="match status" value="1"/>
</dbReference>
<dbReference type="FunFam" id="3.30.40.10:FF:000594">
    <property type="entry name" value="RING/U-box superfamily protein"/>
    <property type="match status" value="1"/>
</dbReference>
<dbReference type="PANTHER" id="PTHR45931">
    <property type="entry name" value="SI:CH211-59O9.10"/>
    <property type="match status" value="1"/>
</dbReference>
<dbReference type="EMBL" id="CP097510">
    <property type="protein sequence ID" value="URE35296.1"/>
    <property type="molecule type" value="Genomic_DNA"/>
</dbReference>
<dbReference type="Proteomes" id="UP001055439">
    <property type="component" value="Chromosome 8"/>
</dbReference>
<dbReference type="SUPFAM" id="SSF57850">
    <property type="entry name" value="RING/U-box"/>
    <property type="match status" value="1"/>
</dbReference>
<dbReference type="InterPro" id="IPR001841">
    <property type="entry name" value="Znf_RING"/>
</dbReference>
<dbReference type="SMART" id="SM00744">
    <property type="entry name" value="RINGv"/>
    <property type="match status" value="1"/>
</dbReference>
<dbReference type="AlphaFoldDB" id="A0A9E7HL29"/>
<name>A0A9E7HL29_9LILI</name>
<dbReference type="GO" id="GO:0005634">
    <property type="term" value="C:nucleus"/>
    <property type="evidence" value="ECO:0007669"/>
    <property type="project" value="TreeGrafter"/>
</dbReference>
<keyword evidence="1" id="KW-0479">Metal-binding</keyword>
<feature type="region of interest" description="Disordered" evidence="5">
    <location>
        <begin position="201"/>
        <end position="241"/>
    </location>
</feature>
<dbReference type="InterPro" id="IPR051834">
    <property type="entry name" value="RING_finger_E3_ligase"/>
</dbReference>
<dbReference type="InterPro" id="IPR011016">
    <property type="entry name" value="Znf_RING-CH"/>
</dbReference>
<dbReference type="GO" id="GO:0006511">
    <property type="term" value="P:ubiquitin-dependent protein catabolic process"/>
    <property type="evidence" value="ECO:0007669"/>
    <property type="project" value="TreeGrafter"/>
</dbReference>
<organism evidence="7 8">
    <name type="scientific">Musa troglodytarum</name>
    <name type="common">fe'i banana</name>
    <dbReference type="NCBI Taxonomy" id="320322"/>
    <lineage>
        <taxon>Eukaryota</taxon>
        <taxon>Viridiplantae</taxon>
        <taxon>Streptophyta</taxon>
        <taxon>Embryophyta</taxon>
        <taxon>Tracheophyta</taxon>
        <taxon>Spermatophyta</taxon>
        <taxon>Magnoliopsida</taxon>
        <taxon>Liliopsida</taxon>
        <taxon>Zingiberales</taxon>
        <taxon>Musaceae</taxon>
        <taxon>Musa</taxon>
    </lineage>
</organism>
<keyword evidence="8" id="KW-1185">Reference proteome</keyword>
<dbReference type="GO" id="GO:0008270">
    <property type="term" value="F:zinc ion binding"/>
    <property type="evidence" value="ECO:0007669"/>
    <property type="project" value="UniProtKB-KW"/>
</dbReference>
<dbReference type="GO" id="GO:0061630">
    <property type="term" value="F:ubiquitin protein ligase activity"/>
    <property type="evidence" value="ECO:0007669"/>
    <property type="project" value="TreeGrafter"/>
</dbReference>
<evidence type="ECO:0000313" key="7">
    <source>
        <dbReference type="EMBL" id="URE35296.1"/>
    </source>
</evidence>
<gene>
    <name evidence="7" type="ORF">MUK42_32884</name>
</gene>
<evidence type="ECO:0000256" key="4">
    <source>
        <dbReference type="PROSITE-ProRule" id="PRU00175"/>
    </source>
</evidence>
<dbReference type="Pfam" id="PF13639">
    <property type="entry name" value="zf-RING_2"/>
    <property type="match status" value="1"/>
</dbReference>
<proteinExistence type="predicted"/>
<evidence type="ECO:0000256" key="3">
    <source>
        <dbReference type="ARBA" id="ARBA00022833"/>
    </source>
</evidence>
<dbReference type="PANTHER" id="PTHR45931:SF25">
    <property type="entry name" value="E3 UBIQUITIN-PROTEIN LIGASE RLIM-LIKE ISOFORM X1"/>
    <property type="match status" value="1"/>
</dbReference>
<keyword evidence="3" id="KW-0862">Zinc</keyword>
<protein>
    <submittedName>
        <fullName evidence="7">Zinc finger, C3HC4 type, domain containing protein</fullName>
    </submittedName>
</protein>
<dbReference type="OrthoDB" id="8062037at2759"/>
<dbReference type="PROSITE" id="PS50089">
    <property type="entry name" value="ZF_RING_2"/>
    <property type="match status" value="1"/>
</dbReference>
<accession>A0A9E7HL29</accession>
<dbReference type="Gene3D" id="3.30.40.10">
    <property type="entry name" value="Zinc/RING finger domain, C3HC4 (zinc finger)"/>
    <property type="match status" value="1"/>
</dbReference>
<dbReference type="InterPro" id="IPR013083">
    <property type="entry name" value="Znf_RING/FYVE/PHD"/>
</dbReference>